<dbReference type="GO" id="GO:0005886">
    <property type="term" value="C:plasma membrane"/>
    <property type="evidence" value="ECO:0007669"/>
    <property type="project" value="UniProtKB-SubCell"/>
</dbReference>
<feature type="transmembrane region" description="Helical" evidence="7">
    <location>
        <begin position="55"/>
        <end position="77"/>
    </location>
</feature>
<reference evidence="8 9" key="1">
    <citation type="journal article" date="2016" name="Genome Announc.">
        <title>Complete Genome Sequence of Thiostrepton-Producing Streptomyces laurentii ATCC 31255.</title>
        <authorList>
            <person name="Doi K."/>
            <person name="Fujino Y."/>
            <person name="Nagayoshi Y."/>
            <person name="Ohshima T."/>
            <person name="Ogata S."/>
        </authorList>
    </citation>
    <scope>NUCLEOTIDE SEQUENCE [LARGE SCALE GENOMIC DNA]</scope>
    <source>
        <strain evidence="8 9">ATCC 31255</strain>
    </source>
</reference>
<evidence type="ECO:0000256" key="4">
    <source>
        <dbReference type="ARBA" id="ARBA00022989"/>
    </source>
</evidence>
<feature type="transmembrane region" description="Helical" evidence="7">
    <location>
        <begin position="31"/>
        <end position="48"/>
    </location>
</feature>
<name>A0A160P7S5_STRLU</name>
<dbReference type="GO" id="GO:0022857">
    <property type="term" value="F:transmembrane transporter activity"/>
    <property type="evidence" value="ECO:0007669"/>
    <property type="project" value="InterPro"/>
</dbReference>
<proteinExistence type="predicted"/>
<evidence type="ECO:0000313" key="9">
    <source>
        <dbReference type="Proteomes" id="UP000217676"/>
    </source>
</evidence>
<accession>A0A160P7S5</accession>
<dbReference type="AlphaFoldDB" id="A0A160P7S5"/>
<keyword evidence="5 7" id="KW-0472">Membrane</keyword>
<dbReference type="SUPFAM" id="SSF103473">
    <property type="entry name" value="MFS general substrate transporter"/>
    <property type="match status" value="1"/>
</dbReference>
<dbReference type="InterPro" id="IPR036259">
    <property type="entry name" value="MFS_trans_sf"/>
</dbReference>
<evidence type="ECO:0000256" key="7">
    <source>
        <dbReference type="SAM" id="Phobius"/>
    </source>
</evidence>
<keyword evidence="9" id="KW-1185">Reference proteome</keyword>
<evidence type="ECO:0000256" key="5">
    <source>
        <dbReference type="ARBA" id="ARBA00023136"/>
    </source>
</evidence>
<keyword evidence="4 7" id="KW-1133">Transmembrane helix</keyword>
<evidence type="ECO:0000256" key="2">
    <source>
        <dbReference type="ARBA" id="ARBA00022475"/>
    </source>
</evidence>
<feature type="compositionally biased region" description="Basic residues" evidence="6">
    <location>
        <begin position="397"/>
        <end position="409"/>
    </location>
</feature>
<feature type="transmembrane region" description="Helical" evidence="7">
    <location>
        <begin position="123"/>
        <end position="145"/>
    </location>
</feature>
<feature type="transmembrane region" description="Helical" evidence="7">
    <location>
        <begin position="239"/>
        <end position="265"/>
    </location>
</feature>
<organism evidence="8 9">
    <name type="scientific">Streptomyces laurentii</name>
    <dbReference type="NCBI Taxonomy" id="39478"/>
    <lineage>
        <taxon>Bacteria</taxon>
        <taxon>Bacillati</taxon>
        <taxon>Actinomycetota</taxon>
        <taxon>Actinomycetes</taxon>
        <taxon>Kitasatosporales</taxon>
        <taxon>Streptomycetaceae</taxon>
        <taxon>Streptomyces</taxon>
    </lineage>
</organism>
<feature type="region of interest" description="Disordered" evidence="6">
    <location>
        <begin position="389"/>
        <end position="435"/>
    </location>
</feature>
<dbReference type="KEGG" id="slau:SLA_6024"/>
<sequence>MFAANTVAVLFPLLASVSLDASLFEMGLLSAAGYVPYLGVSLFAGAWLDRKPKRAIIVFCDMARALLLLAIPLAWWLDLLSVPTLLVVALLVGCFSVVADVGSASILPALVERDDLIDGNSKLELSASSAGIAGSALGGGIFQLLAGPVSMMINTVLFALSAFFTALIRGERKTAGEGGEGEEPEEPSQTIWRDMADGVAFVTGHATVRTLVLTTLVIDFFTAIAEPVALVFVTRTLDIPPFSVGLILAASGAGALAGAILGGLLGTAVGTLPAADPGLAGHAHRAPDPRLRDLAAEHGHTVEDAEELLADAFDVRRALPRMRSAGSATPDQVRAALAGQDQDGRSLTAAWGAARGGRTAGVGRHGPCPRSGCRFGMNACGGTRWIRGWHASPRPGPGRHRAPGPRARGRWAAALPPAPSANSCRASSRTSATFS</sequence>
<feature type="transmembrane region" description="Helical" evidence="7">
    <location>
        <begin position="83"/>
        <end position="111"/>
    </location>
</feature>
<evidence type="ECO:0000256" key="6">
    <source>
        <dbReference type="SAM" id="MobiDB-lite"/>
    </source>
</evidence>
<feature type="compositionally biased region" description="Polar residues" evidence="6">
    <location>
        <begin position="422"/>
        <end position="435"/>
    </location>
</feature>
<evidence type="ECO:0000313" key="8">
    <source>
        <dbReference type="EMBL" id="BAU86893.1"/>
    </source>
</evidence>
<dbReference type="PANTHER" id="PTHR23513">
    <property type="entry name" value="INTEGRAL MEMBRANE EFFLUX PROTEIN-RELATED"/>
    <property type="match status" value="1"/>
</dbReference>
<dbReference type="Gene3D" id="1.20.1250.20">
    <property type="entry name" value="MFS general substrate transporter like domains"/>
    <property type="match status" value="1"/>
</dbReference>
<dbReference type="Proteomes" id="UP000217676">
    <property type="component" value="Chromosome"/>
</dbReference>
<dbReference type="Pfam" id="PF07690">
    <property type="entry name" value="MFS_1"/>
    <property type="match status" value="1"/>
</dbReference>
<protein>
    <submittedName>
        <fullName evidence="8">Uncharacterized protein</fullName>
    </submittedName>
</protein>
<dbReference type="PANTHER" id="PTHR23513:SF6">
    <property type="entry name" value="MAJOR FACILITATOR SUPERFAMILY ASSOCIATED DOMAIN-CONTAINING PROTEIN"/>
    <property type="match status" value="1"/>
</dbReference>
<dbReference type="CDD" id="cd06173">
    <property type="entry name" value="MFS_MefA_like"/>
    <property type="match status" value="1"/>
</dbReference>
<comment type="subcellular location">
    <subcellularLocation>
        <location evidence="1">Cell membrane</location>
        <topology evidence="1">Multi-pass membrane protein</topology>
    </subcellularLocation>
</comment>
<keyword evidence="2" id="KW-1003">Cell membrane</keyword>
<feature type="transmembrane region" description="Helical" evidence="7">
    <location>
        <begin position="151"/>
        <end position="168"/>
    </location>
</feature>
<dbReference type="InterPro" id="IPR011701">
    <property type="entry name" value="MFS"/>
</dbReference>
<gene>
    <name evidence="8" type="ORF">SLA_6024</name>
</gene>
<evidence type="ECO:0000256" key="3">
    <source>
        <dbReference type="ARBA" id="ARBA00022692"/>
    </source>
</evidence>
<keyword evidence="3 7" id="KW-0812">Transmembrane</keyword>
<evidence type="ECO:0000256" key="1">
    <source>
        <dbReference type="ARBA" id="ARBA00004651"/>
    </source>
</evidence>
<dbReference type="EMBL" id="AP017424">
    <property type="protein sequence ID" value="BAU86893.1"/>
    <property type="molecule type" value="Genomic_DNA"/>
</dbReference>
<feature type="transmembrane region" description="Helical" evidence="7">
    <location>
        <begin position="211"/>
        <end position="233"/>
    </location>
</feature>